<evidence type="ECO:0000313" key="11">
    <source>
        <dbReference type="Proteomes" id="UP000006701"/>
    </source>
</evidence>
<keyword evidence="11" id="KW-1185">Reference proteome</keyword>
<dbReference type="InterPro" id="IPR015424">
    <property type="entry name" value="PyrdxlP-dep_Trfase"/>
</dbReference>
<evidence type="ECO:0000256" key="6">
    <source>
        <dbReference type="ARBA" id="ARBA00022679"/>
    </source>
</evidence>
<dbReference type="HOGENOM" id="CLU_032440_1_2_1"/>
<gene>
    <name evidence="10" type="ORF">ACLA_030240</name>
</gene>
<dbReference type="VEuPathDB" id="FungiDB:ACLA_030240"/>
<dbReference type="KEGG" id="act:ACLA_030240"/>
<evidence type="ECO:0000256" key="7">
    <source>
        <dbReference type="ARBA" id="ARBA00022898"/>
    </source>
</evidence>
<dbReference type="GO" id="GO:0004069">
    <property type="term" value="F:L-aspartate:2-oxoglutarate aminotransferase activity"/>
    <property type="evidence" value="ECO:0007669"/>
    <property type="project" value="UniProtKB-EC"/>
</dbReference>
<evidence type="ECO:0000256" key="1">
    <source>
        <dbReference type="ARBA" id="ARBA00001933"/>
    </source>
</evidence>
<dbReference type="GO" id="GO:0006532">
    <property type="term" value="P:aspartate biosynthetic process"/>
    <property type="evidence" value="ECO:0007669"/>
    <property type="project" value="TreeGrafter"/>
</dbReference>
<name>A1CRM0_ASPCL</name>
<dbReference type="GO" id="GO:0030170">
    <property type="term" value="F:pyridoxal phosphate binding"/>
    <property type="evidence" value="ECO:0007669"/>
    <property type="project" value="InterPro"/>
</dbReference>
<dbReference type="PANTHER" id="PTHR11879:SF20">
    <property type="entry name" value="ASPARTATE AMINOTRANSFERASE"/>
    <property type="match status" value="1"/>
</dbReference>
<keyword evidence="7" id="KW-0663">Pyridoxal phosphate</keyword>
<evidence type="ECO:0000256" key="4">
    <source>
        <dbReference type="ARBA" id="ARBA00012753"/>
    </source>
</evidence>
<dbReference type="PRINTS" id="PR00799">
    <property type="entry name" value="TRANSAMINASE"/>
</dbReference>
<accession>A1CRM0</accession>
<dbReference type="InterPro" id="IPR015422">
    <property type="entry name" value="PyrdxlP-dep_Trfase_small"/>
</dbReference>
<dbReference type="CDD" id="cd00609">
    <property type="entry name" value="AAT_like"/>
    <property type="match status" value="1"/>
</dbReference>
<dbReference type="EMBL" id="DS027059">
    <property type="protein sequence ID" value="EAW08291.1"/>
    <property type="molecule type" value="Genomic_DNA"/>
</dbReference>
<dbReference type="eggNOG" id="KOG1412">
    <property type="taxonomic scope" value="Eukaryota"/>
</dbReference>
<comment type="similarity">
    <text evidence="2">Belongs to the class-I pyridoxal-phosphate-dependent aminotransferase family.</text>
</comment>
<comment type="cofactor">
    <cofactor evidence="1">
        <name>pyridoxal 5'-phosphate</name>
        <dbReference type="ChEBI" id="CHEBI:597326"/>
    </cofactor>
</comment>
<evidence type="ECO:0000256" key="3">
    <source>
        <dbReference type="ARBA" id="ARBA00011738"/>
    </source>
</evidence>
<evidence type="ECO:0000259" key="9">
    <source>
        <dbReference type="Pfam" id="PF00155"/>
    </source>
</evidence>
<evidence type="ECO:0000256" key="8">
    <source>
        <dbReference type="ARBA" id="ARBA00030923"/>
    </source>
</evidence>
<dbReference type="InterPro" id="IPR000796">
    <property type="entry name" value="Asp_trans"/>
</dbReference>
<dbReference type="FunFam" id="3.90.1150.10:FF:000001">
    <property type="entry name" value="Aspartate aminotransferase"/>
    <property type="match status" value="1"/>
</dbReference>
<dbReference type="OMA" id="LEFCVAQ"/>
<evidence type="ECO:0000256" key="2">
    <source>
        <dbReference type="ARBA" id="ARBA00007441"/>
    </source>
</evidence>
<dbReference type="STRING" id="344612.A1CRM0"/>
<keyword evidence="5 10" id="KW-0032">Aminotransferase</keyword>
<dbReference type="RefSeq" id="XP_001269717.1">
    <property type="nucleotide sequence ID" value="XM_001269716.1"/>
</dbReference>
<dbReference type="AlphaFoldDB" id="A1CRM0"/>
<dbReference type="PANTHER" id="PTHR11879">
    <property type="entry name" value="ASPARTATE AMINOTRANSFERASE"/>
    <property type="match status" value="1"/>
</dbReference>
<dbReference type="FunFam" id="3.40.640.10:FF:000066">
    <property type="entry name" value="Aspartate aminotransferase"/>
    <property type="match status" value="1"/>
</dbReference>
<reference evidence="10 11" key="1">
    <citation type="journal article" date="2008" name="PLoS Genet.">
        <title>Genomic islands in the pathogenic filamentous fungus Aspergillus fumigatus.</title>
        <authorList>
            <person name="Fedorova N.D."/>
            <person name="Khaldi N."/>
            <person name="Joardar V.S."/>
            <person name="Maiti R."/>
            <person name="Amedeo P."/>
            <person name="Anderson M.J."/>
            <person name="Crabtree J."/>
            <person name="Silva J.C."/>
            <person name="Badger J.H."/>
            <person name="Albarraq A."/>
            <person name="Angiuoli S."/>
            <person name="Bussey H."/>
            <person name="Bowyer P."/>
            <person name="Cotty P.J."/>
            <person name="Dyer P.S."/>
            <person name="Egan A."/>
            <person name="Galens K."/>
            <person name="Fraser-Liggett C.M."/>
            <person name="Haas B.J."/>
            <person name="Inman J.M."/>
            <person name="Kent R."/>
            <person name="Lemieux S."/>
            <person name="Malavazi I."/>
            <person name="Orvis J."/>
            <person name="Roemer T."/>
            <person name="Ronning C.M."/>
            <person name="Sundaram J.P."/>
            <person name="Sutton G."/>
            <person name="Turner G."/>
            <person name="Venter J.C."/>
            <person name="White O.R."/>
            <person name="Whitty B.R."/>
            <person name="Youngman P."/>
            <person name="Wolfe K.H."/>
            <person name="Goldman G.H."/>
            <person name="Wortman J.R."/>
            <person name="Jiang B."/>
            <person name="Denning D.W."/>
            <person name="Nierman W.C."/>
        </authorList>
    </citation>
    <scope>NUCLEOTIDE SEQUENCE [LARGE SCALE GENOMIC DNA]</scope>
    <source>
        <strain evidence="11">ATCC 1007 / CBS 513.65 / DSM 816 / NCTC 3887 / NRRL 1</strain>
    </source>
</reference>
<dbReference type="InterPro" id="IPR004839">
    <property type="entry name" value="Aminotransferase_I/II_large"/>
</dbReference>
<organism evidence="10 11">
    <name type="scientific">Aspergillus clavatus (strain ATCC 1007 / CBS 513.65 / DSM 816 / NCTC 3887 / NRRL 1 / QM 1276 / 107)</name>
    <dbReference type="NCBI Taxonomy" id="344612"/>
    <lineage>
        <taxon>Eukaryota</taxon>
        <taxon>Fungi</taxon>
        <taxon>Dikarya</taxon>
        <taxon>Ascomycota</taxon>
        <taxon>Pezizomycotina</taxon>
        <taxon>Eurotiomycetes</taxon>
        <taxon>Eurotiomycetidae</taxon>
        <taxon>Eurotiales</taxon>
        <taxon>Aspergillaceae</taxon>
        <taxon>Aspergillus</taxon>
        <taxon>Aspergillus subgen. Fumigati</taxon>
    </lineage>
</organism>
<dbReference type="InterPro" id="IPR015421">
    <property type="entry name" value="PyrdxlP-dep_Trfase_major"/>
</dbReference>
<dbReference type="GO" id="GO:0005829">
    <property type="term" value="C:cytosol"/>
    <property type="evidence" value="ECO:0007669"/>
    <property type="project" value="TreeGrafter"/>
</dbReference>
<dbReference type="OrthoDB" id="550424at2759"/>
<dbReference type="EC" id="2.6.1.1" evidence="4"/>
<evidence type="ECO:0000313" key="10">
    <source>
        <dbReference type="EMBL" id="EAW08291.1"/>
    </source>
</evidence>
<dbReference type="SUPFAM" id="SSF53383">
    <property type="entry name" value="PLP-dependent transferases"/>
    <property type="match status" value="1"/>
</dbReference>
<dbReference type="Gene3D" id="3.40.640.10">
    <property type="entry name" value="Type I PLP-dependent aspartate aminotransferase-like (Major domain)"/>
    <property type="match status" value="1"/>
</dbReference>
<dbReference type="NCBIfam" id="NF006719">
    <property type="entry name" value="PRK09257.1"/>
    <property type="match status" value="1"/>
</dbReference>
<proteinExistence type="inferred from homology"/>
<protein>
    <recommendedName>
        <fullName evidence="4">aspartate transaminase</fullName>
        <ecNumber evidence="4">2.6.1.1</ecNumber>
    </recommendedName>
    <alternativeName>
        <fullName evidence="8">Transaminase A</fullName>
    </alternativeName>
</protein>
<dbReference type="Gene3D" id="3.90.1150.10">
    <property type="entry name" value="Aspartate Aminotransferase, domain 1"/>
    <property type="match status" value="1"/>
</dbReference>
<keyword evidence="6" id="KW-0808">Transferase</keyword>
<dbReference type="Proteomes" id="UP000006701">
    <property type="component" value="Unassembled WGS sequence"/>
</dbReference>
<sequence length="447" mass="49664">MAPSQIDESIRQTAIVGDASTVKSVATGTPSRFSNLPIPPIEEPFNLQAEYLSDAHPDRVNLGIGVYRTETGEPWPLTVVKEAEAQLFAAKNANRHEYLPIQGDLEFLAHARDLVFGFGSASELERQTAVAAQDRISSIQTISGTGANRLGAEFLARHLKPATVWIPDPTWANHFTIWELTGVAVRTYPYYDPDGKCFDYPRTSQLLSAEAQPGDVVLLHACAHNPTGADPTKDHWRKLAVLCQQRSLIPFFDLAYQGFASGSLDDDAWPIRHFLACRPELEFCVAQSFSKSFGLYGQRTGALHVVTRARSHDLAQVILANLCHLVRGEYSVPPRGGSEVVRTVLGSEKLRQQWFDDLRLMSGRIKEMRQALYDELLRLGTPGSWDHILSQIGMFTYTGLTKNQVLAIRQRHHVYMLKSGRISMPGLNPANVKHVAQAIDDIVRTVS</sequence>
<feature type="domain" description="Aminotransferase class I/classII large" evidence="9">
    <location>
        <begin position="58"/>
        <end position="439"/>
    </location>
</feature>
<evidence type="ECO:0000256" key="5">
    <source>
        <dbReference type="ARBA" id="ARBA00022576"/>
    </source>
</evidence>
<dbReference type="GeneID" id="4701929"/>
<dbReference type="Pfam" id="PF00155">
    <property type="entry name" value="Aminotran_1_2"/>
    <property type="match status" value="1"/>
</dbReference>
<comment type="subunit">
    <text evidence="3">Homodimer.</text>
</comment>